<keyword evidence="3" id="KW-1185">Reference proteome</keyword>
<feature type="region of interest" description="Disordered" evidence="1">
    <location>
        <begin position="1"/>
        <end position="55"/>
    </location>
</feature>
<proteinExistence type="predicted"/>
<comment type="caution">
    <text evidence="2">The sequence shown here is derived from an EMBL/GenBank/DDBJ whole genome shotgun (WGS) entry which is preliminary data.</text>
</comment>
<dbReference type="AlphaFoldDB" id="A0A7J9FD59"/>
<name>A0A7J9FD59_9ROSI</name>
<evidence type="ECO:0000313" key="2">
    <source>
        <dbReference type="EMBL" id="MBA0783253.1"/>
    </source>
</evidence>
<feature type="compositionally biased region" description="Low complexity" evidence="1">
    <location>
        <begin position="36"/>
        <end position="46"/>
    </location>
</feature>
<gene>
    <name evidence="2" type="ORF">Gotri_001001</name>
</gene>
<evidence type="ECO:0000313" key="3">
    <source>
        <dbReference type="Proteomes" id="UP000593568"/>
    </source>
</evidence>
<dbReference type="Proteomes" id="UP000593568">
    <property type="component" value="Unassembled WGS sequence"/>
</dbReference>
<accession>A0A7J9FD59</accession>
<evidence type="ECO:0000256" key="1">
    <source>
        <dbReference type="SAM" id="MobiDB-lite"/>
    </source>
</evidence>
<feature type="compositionally biased region" description="Polar residues" evidence="1">
    <location>
        <begin position="16"/>
        <end position="25"/>
    </location>
</feature>
<reference evidence="2 3" key="1">
    <citation type="journal article" date="2019" name="Genome Biol. Evol.">
        <title>Insights into the evolution of the New World diploid cottons (Gossypium, subgenus Houzingenia) based on genome sequencing.</title>
        <authorList>
            <person name="Grover C.E."/>
            <person name="Arick M.A. 2nd"/>
            <person name="Thrash A."/>
            <person name="Conover J.L."/>
            <person name="Sanders W.S."/>
            <person name="Peterson D.G."/>
            <person name="Frelichowski J.E."/>
            <person name="Scheffler J.A."/>
            <person name="Scheffler B.E."/>
            <person name="Wendel J.F."/>
        </authorList>
    </citation>
    <scope>NUCLEOTIDE SEQUENCE [LARGE SCALE GENOMIC DNA]</scope>
    <source>
        <strain evidence="2">8</strain>
        <tissue evidence="2">Leaf</tissue>
    </source>
</reference>
<protein>
    <submittedName>
        <fullName evidence="2">Uncharacterized protein</fullName>
    </submittedName>
</protein>
<sequence>MPGWYAWPNASPFPMTPTQPTIYRPSSQEGSHEELSGSSSHFQSPSPYRIQTSPQ</sequence>
<organism evidence="2 3">
    <name type="scientific">Gossypium trilobum</name>
    <dbReference type="NCBI Taxonomy" id="34281"/>
    <lineage>
        <taxon>Eukaryota</taxon>
        <taxon>Viridiplantae</taxon>
        <taxon>Streptophyta</taxon>
        <taxon>Embryophyta</taxon>
        <taxon>Tracheophyta</taxon>
        <taxon>Spermatophyta</taxon>
        <taxon>Magnoliopsida</taxon>
        <taxon>eudicotyledons</taxon>
        <taxon>Gunneridae</taxon>
        <taxon>Pentapetalae</taxon>
        <taxon>rosids</taxon>
        <taxon>malvids</taxon>
        <taxon>Malvales</taxon>
        <taxon>Malvaceae</taxon>
        <taxon>Malvoideae</taxon>
        <taxon>Gossypium</taxon>
    </lineage>
</organism>
<dbReference type="EMBL" id="JABEZW010000013">
    <property type="protein sequence ID" value="MBA0783253.1"/>
    <property type="molecule type" value="Genomic_DNA"/>
</dbReference>